<name>A0A8C5U7U0_9PASS</name>
<evidence type="ECO:0000256" key="1">
    <source>
        <dbReference type="ARBA" id="ARBA00022670"/>
    </source>
</evidence>
<dbReference type="Pfam" id="PF00692">
    <property type="entry name" value="dUTPase"/>
    <property type="match status" value="1"/>
</dbReference>
<dbReference type="Proteomes" id="UP000694560">
    <property type="component" value="Unplaced"/>
</dbReference>
<accession>A0A8C5U7U0</accession>
<keyword evidence="2" id="KW-0064">Aspartyl protease</keyword>
<evidence type="ECO:0000259" key="5">
    <source>
        <dbReference type="Pfam" id="PF00692"/>
    </source>
</evidence>
<dbReference type="CDD" id="cd07557">
    <property type="entry name" value="trimeric_dUTPase"/>
    <property type="match status" value="1"/>
</dbReference>
<organism evidence="6 7">
    <name type="scientific">Malurus cyaneus samueli</name>
    <dbReference type="NCBI Taxonomy" id="2593467"/>
    <lineage>
        <taxon>Eukaryota</taxon>
        <taxon>Metazoa</taxon>
        <taxon>Chordata</taxon>
        <taxon>Craniata</taxon>
        <taxon>Vertebrata</taxon>
        <taxon>Euteleostomi</taxon>
        <taxon>Archelosauria</taxon>
        <taxon>Archosauria</taxon>
        <taxon>Dinosauria</taxon>
        <taxon>Saurischia</taxon>
        <taxon>Theropoda</taxon>
        <taxon>Coelurosauria</taxon>
        <taxon>Aves</taxon>
        <taxon>Neognathae</taxon>
        <taxon>Neoaves</taxon>
        <taxon>Telluraves</taxon>
        <taxon>Australaves</taxon>
        <taxon>Passeriformes</taxon>
        <taxon>Meliphagoidea</taxon>
        <taxon>Maluridae</taxon>
        <taxon>Malurus</taxon>
    </lineage>
</organism>
<dbReference type="GO" id="GO:0004190">
    <property type="term" value="F:aspartic-type endopeptidase activity"/>
    <property type="evidence" value="ECO:0007669"/>
    <property type="project" value="UniProtKB-KW"/>
</dbReference>
<dbReference type="AlphaFoldDB" id="A0A8C5U7U0"/>
<feature type="compositionally biased region" description="Basic and acidic residues" evidence="4">
    <location>
        <begin position="26"/>
        <end position="37"/>
    </location>
</feature>
<feature type="domain" description="dUTPase-like" evidence="5">
    <location>
        <begin position="53"/>
        <end position="167"/>
    </location>
</feature>
<keyword evidence="1" id="KW-0645">Protease</keyword>
<dbReference type="InterPro" id="IPR051592">
    <property type="entry name" value="HERV-K_Pro_peptidase_A2"/>
</dbReference>
<keyword evidence="3" id="KW-0378">Hydrolase</keyword>
<dbReference type="InterPro" id="IPR036157">
    <property type="entry name" value="dUTPase-like_sf"/>
</dbReference>
<reference evidence="6" key="1">
    <citation type="submission" date="2025-08" db="UniProtKB">
        <authorList>
            <consortium name="Ensembl"/>
        </authorList>
    </citation>
    <scope>IDENTIFICATION</scope>
</reference>
<dbReference type="Ensembl" id="ENSMCST00000016772.1">
    <property type="protein sequence ID" value="ENSMCSP00000016358.1"/>
    <property type="gene ID" value="ENSMCSG00000011510.1"/>
</dbReference>
<feature type="region of interest" description="Disordered" evidence="4">
    <location>
        <begin position="1"/>
        <end position="38"/>
    </location>
</feature>
<dbReference type="PANTHER" id="PTHR19422:SF123">
    <property type="entry name" value="RT1 CLASS I, LOCUS CE15"/>
    <property type="match status" value="1"/>
</dbReference>
<proteinExistence type="predicted"/>
<reference evidence="6" key="2">
    <citation type="submission" date="2025-09" db="UniProtKB">
        <authorList>
            <consortium name="Ensembl"/>
        </authorList>
    </citation>
    <scope>IDENTIFICATION</scope>
</reference>
<protein>
    <recommendedName>
        <fullName evidence="5">dUTPase-like domain-containing protein</fullName>
    </recommendedName>
</protein>
<dbReference type="PANTHER" id="PTHR19422">
    <property type="entry name" value="GAG RETROVIRAL POLYPROTEIN"/>
    <property type="match status" value="1"/>
</dbReference>
<keyword evidence="7" id="KW-1185">Reference proteome</keyword>
<dbReference type="Gene3D" id="2.70.40.10">
    <property type="match status" value="1"/>
</dbReference>
<dbReference type="OrthoDB" id="9900537at2759"/>
<sequence length="197" mass="21022">TAPGRQTSSTLSANPSKGRRHPFAGKRNEPRGERGYETELSNHGGCLDHMFAATSGSAGIDLVTAESCTVKDVGVNIIPTTTNGPLGYGLSALLIGRSSATKQGIFVQPGLIDSDFCGQIKIMVRVLAPPIFIPKGSVIAQLVPFKSEVPNSRKDIKRQDGGFGSTGPLCGYLSGRYHWKNWSTCANWLKSKSSKDI</sequence>
<feature type="compositionally biased region" description="Polar residues" evidence="4">
    <location>
        <begin position="1"/>
        <end position="15"/>
    </location>
</feature>
<dbReference type="InterPro" id="IPR033704">
    <property type="entry name" value="dUTPase_trimeric"/>
</dbReference>
<evidence type="ECO:0000313" key="6">
    <source>
        <dbReference type="Ensembl" id="ENSMCSP00000016358.1"/>
    </source>
</evidence>
<evidence type="ECO:0000313" key="7">
    <source>
        <dbReference type="Proteomes" id="UP000694560"/>
    </source>
</evidence>
<dbReference type="GO" id="GO:0006508">
    <property type="term" value="P:proteolysis"/>
    <property type="evidence" value="ECO:0007669"/>
    <property type="project" value="UniProtKB-KW"/>
</dbReference>
<dbReference type="SUPFAM" id="SSF51283">
    <property type="entry name" value="dUTPase-like"/>
    <property type="match status" value="1"/>
</dbReference>
<evidence type="ECO:0000256" key="3">
    <source>
        <dbReference type="ARBA" id="ARBA00022801"/>
    </source>
</evidence>
<evidence type="ECO:0000256" key="2">
    <source>
        <dbReference type="ARBA" id="ARBA00022750"/>
    </source>
</evidence>
<evidence type="ECO:0000256" key="4">
    <source>
        <dbReference type="SAM" id="MobiDB-lite"/>
    </source>
</evidence>
<dbReference type="InterPro" id="IPR029054">
    <property type="entry name" value="dUTPase-like"/>
</dbReference>